<organism evidence="1 2">
    <name type="scientific">Citrus sinensis</name>
    <name type="common">Sweet orange</name>
    <name type="synonym">Citrus aurantium var. sinensis</name>
    <dbReference type="NCBI Taxonomy" id="2711"/>
    <lineage>
        <taxon>Eukaryota</taxon>
        <taxon>Viridiplantae</taxon>
        <taxon>Streptophyta</taxon>
        <taxon>Embryophyta</taxon>
        <taxon>Tracheophyta</taxon>
        <taxon>Spermatophyta</taxon>
        <taxon>Magnoliopsida</taxon>
        <taxon>eudicotyledons</taxon>
        <taxon>Gunneridae</taxon>
        <taxon>Pentapetalae</taxon>
        <taxon>rosids</taxon>
        <taxon>malvids</taxon>
        <taxon>Sapindales</taxon>
        <taxon>Rutaceae</taxon>
        <taxon>Aurantioideae</taxon>
        <taxon>Citrus</taxon>
    </lineage>
</organism>
<comment type="caution">
    <text evidence="1">The sequence shown here is derived from an EMBL/GenBank/DDBJ whole genome shotgun (WGS) entry which is preliminary data.</text>
</comment>
<reference evidence="2" key="1">
    <citation type="journal article" date="2023" name="Hortic. Res.">
        <title>A chromosome-level phased genome enabling allele-level studies in sweet orange: a case study on citrus Huanglongbing tolerance.</title>
        <authorList>
            <person name="Wu B."/>
            <person name="Yu Q."/>
            <person name="Deng Z."/>
            <person name="Duan Y."/>
            <person name="Luo F."/>
            <person name="Gmitter F. Jr."/>
        </authorList>
    </citation>
    <scope>NUCLEOTIDE SEQUENCE [LARGE SCALE GENOMIC DNA]</scope>
    <source>
        <strain evidence="2">cv. Valencia</strain>
    </source>
</reference>
<proteinExistence type="predicted"/>
<keyword evidence="2" id="KW-1185">Reference proteome</keyword>
<sequence>MSGAPEAPKQYEAVLNWQTQNASAQNQALHHLGKKIDKVASHMSQTETKVDNLQNRISELDIDLRTMINNRIWGPEFNKKEAEIRKLKAELARIDADKAQPSLFTKTQSIPIPAPLFTSYQQSTYDQFFGLSHLHNIPSIPPPKITSPKRSKSKVKISKPPPKEDLQVPEDSPKATPEPPKKDKALAYQYHYQQIDTQNNDSDSTSEESLPASDNLSSSEQSSSDSECRYADISGLLMATKIEDPSTSTHVVDTPIVEESSDDNDNVQGSQTEPAPSVLPHVFAASLPSELQPELQRQLTTFNLDITNVSLGKIFQLTMFCLDKICEQNDFFKDLIEHKEPFASAKIQCKDDKKCTCPTTKKKHFQKHFHRSSSKKPKKPYKYFRKKDPSQFRQKKHNCCFICKKHGHFSRNCPNKSAKVVPLIQHLQQSSILSDNEEVESIFSEQSEKDDHTAFILADSTDLDSDDISVISTIQDINHIRPTLPGPSVKISVIPSKFHKPVSVISFLDTGAQRSMLNPKILPPDYWDNHTEYFRAANGKVFETSLITKKPIGIQFFPNCIIWQKIVGSDLPDKDLLIGFDSLQLWMAKSESGSGSWFSLPGSRPGHHFLLPGPGLKPSFFHSGPERVQPEKIRVSGFRVLNPDQ</sequence>
<dbReference type="EMBL" id="CM039177">
    <property type="protein sequence ID" value="KAH9698093.1"/>
    <property type="molecule type" value="Genomic_DNA"/>
</dbReference>
<accession>A0ACB8IM66</accession>
<evidence type="ECO:0000313" key="1">
    <source>
        <dbReference type="EMBL" id="KAH9698093.1"/>
    </source>
</evidence>
<protein>
    <submittedName>
        <fullName evidence="1">Uncharacterized protein</fullName>
    </submittedName>
</protein>
<gene>
    <name evidence="1" type="ORF">KPL71_023880</name>
</gene>
<evidence type="ECO:0000313" key="2">
    <source>
        <dbReference type="Proteomes" id="UP000829398"/>
    </source>
</evidence>
<dbReference type="Proteomes" id="UP000829398">
    <property type="component" value="Chromosome 8"/>
</dbReference>
<name>A0ACB8IM66_CITSI</name>